<keyword evidence="3" id="KW-0998">Cell outer membrane</keyword>
<dbReference type="PANTHER" id="PTHR30329">
    <property type="entry name" value="STATOR ELEMENT OF FLAGELLAR MOTOR COMPLEX"/>
    <property type="match status" value="1"/>
</dbReference>
<dbReference type="PANTHER" id="PTHR30329:SF21">
    <property type="entry name" value="LIPOPROTEIN YIAD-RELATED"/>
    <property type="match status" value="1"/>
</dbReference>
<dbReference type="GO" id="GO:0009279">
    <property type="term" value="C:cell outer membrane"/>
    <property type="evidence" value="ECO:0007669"/>
    <property type="project" value="UniProtKB-SubCell"/>
</dbReference>
<dbReference type="InterPro" id="IPR006690">
    <property type="entry name" value="OMPA-like_CS"/>
</dbReference>
<accession>A0A4V2UY99</accession>
<dbReference type="Pfam" id="PF00691">
    <property type="entry name" value="OmpA"/>
    <property type="match status" value="1"/>
</dbReference>
<dbReference type="Proteomes" id="UP000294664">
    <property type="component" value="Unassembled WGS sequence"/>
</dbReference>
<evidence type="ECO:0000256" key="2">
    <source>
        <dbReference type="ARBA" id="ARBA00023136"/>
    </source>
</evidence>
<keyword evidence="5" id="KW-0732">Signal</keyword>
<dbReference type="RefSeq" id="WP_245504534.1">
    <property type="nucleotide sequence ID" value="NZ_SMAI01000002.1"/>
</dbReference>
<dbReference type="CDD" id="cd07185">
    <property type="entry name" value="OmpA_C-like"/>
    <property type="match status" value="1"/>
</dbReference>
<comment type="caution">
    <text evidence="7">The sequence shown here is derived from an EMBL/GenBank/DDBJ whole genome shotgun (WGS) entry which is preliminary data.</text>
</comment>
<organism evidence="7 8">
    <name type="scientific">Aquabacter spiritensis</name>
    <dbReference type="NCBI Taxonomy" id="933073"/>
    <lineage>
        <taxon>Bacteria</taxon>
        <taxon>Pseudomonadati</taxon>
        <taxon>Pseudomonadota</taxon>
        <taxon>Alphaproteobacteria</taxon>
        <taxon>Hyphomicrobiales</taxon>
        <taxon>Xanthobacteraceae</taxon>
        <taxon>Aquabacter</taxon>
    </lineage>
</organism>
<evidence type="ECO:0000256" key="5">
    <source>
        <dbReference type="SAM" id="SignalP"/>
    </source>
</evidence>
<dbReference type="EMBL" id="SMAI01000002">
    <property type="protein sequence ID" value="TCT06548.1"/>
    <property type="molecule type" value="Genomic_DNA"/>
</dbReference>
<keyword evidence="2 4" id="KW-0472">Membrane</keyword>
<evidence type="ECO:0000256" key="3">
    <source>
        <dbReference type="ARBA" id="ARBA00023237"/>
    </source>
</evidence>
<dbReference type="PROSITE" id="PS01068">
    <property type="entry name" value="OMPA_1"/>
    <property type="match status" value="1"/>
</dbReference>
<feature type="domain" description="OmpA-like" evidence="6">
    <location>
        <begin position="75"/>
        <end position="193"/>
    </location>
</feature>
<dbReference type="AlphaFoldDB" id="A0A4V2UY99"/>
<dbReference type="InterPro" id="IPR036737">
    <property type="entry name" value="OmpA-like_sf"/>
</dbReference>
<dbReference type="InterPro" id="IPR006664">
    <property type="entry name" value="OMP_bac"/>
</dbReference>
<dbReference type="Gene3D" id="3.30.1330.60">
    <property type="entry name" value="OmpA-like domain"/>
    <property type="match status" value="1"/>
</dbReference>
<comment type="subcellular location">
    <subcellularLocation>
        <location evidence="1">Cell outer membrane</location>
    </subcellularLocation>
</comment>
<evidence type="ECO:0000313" key="7">
    <source>
        <dbReference type="EMBL" id="TCT06548.1"/>
    </source>
</evidence>
<name>A0A4V2UY99_9HYPH</name>
<protein>
    <submittedName>
        <fullName evidence="7">Outer membrane protein OmpA-like peptidoglycan-associated protein</fullName>
    </submittedName>
</protein>
<gene>
    <name evidence="7" type="ORF">EDC64_10225</name>
</gene>
<sequence>MTSPLIRFALAASLALSAAPALAQTSLSDSQILQGLQGLTDSAPTMTAQQMRNMVQQHMSQYPGEALTRPSLALNLDKLPQINVQIQFRLNSSIIEPSSYGTLGSIADAMHNPVLHGYKFVVTGNTDVTGPRDFNLKLSQARADAVVNALVTVFNVNASRLEAVGLGEEVLLDPKKPTDPINRRVQIFTIGRMGPPPQPIR</sequence>
<feature type="signal peptide" evidence="5">
    <location>
        <begin position="1"/>
        <end position="23"/>
    </location>
</feature>
<dbReference type="PRINTS" id="PR01021">
    <property type="entry name" value="OMPADOMAIN"/>
</dbReference>
<dbReference type="InterPro" id="IPR006665">
    <property type="entry name" value="OmpA-like"/>
</dbReference>
<dbReference type="InterPro" id="IPR050330">
    <property type="entry name" value="Bact_OuterMem_StrucFunc"/>
</dbReference>
<dbReference type="PROSITE" id="PS51123">
    <property type="entry name" value="OMPA_2"/>
    <property type="match status" value="1"/>
</dbReference>
<evidence type="ECO:0000259" key="6">
    <source>
        <dbReference type="PROSITE" id="PS51123"/>
    </source>
</evidence>
<feature type="chain" id="PRO_5020842252" evidence="5">
    <location>
        <begin position="24"/>
        <end position="201"/>
    </location>
</feature>
<evidence type="ECO:0000256" key="1">
    <source>
        <dbReference type="ARBA" id="ARBA00004442"/>
    </source>
</evidence>
<evidence type="ECO:0000313" key="8">
    <source>
        <dbReference type="Proteomes" id="UP000294664"/>
    </source>
</evidence>
<dbReference type="SUPFAM" id="SSF103088">
    <property type="entry name" value="OmpA-like"/>
    <property type="match status" value="1"/>
</dbReference>
<evidence type="ECO:0000256" key="4">
    <source>
        <dbReference type="PROSITE-ProRule" id="PRU00473"/>
    </source>
</evidence>
<reference evidence="7 8" key="1">
    <citation type="submission" date="2019-03" db="EMBL/GenBank/DDBJ databases">
        <title>Genomic Encyclopedia of Type Strains, Phase IV (KMG-IV): sequencing the most valuable type-strain genomes for metagenomic binning, comparative biology and taxonomic classification.</title>
        <authorList>
            <person name="Goeker M."/>
        </authorList>
    </citation>
    <scope>NUCLEOTIDE SEQUENCE [LARGE SCALE GENOMIC DNA]</scope>
    <source>
        <strain evidence="7 8">DSM 9035</strain>
    </source>
</reference>
<keyword evidence="8" id="KW-1185">Reference proteome</keyword>
<proteinExistence type="predicted"/>